<dbReference type="Gene3D" id="3.20.20.80">
    <property type="entry name" value="Glycosidases"/>
    <property type="match status" value="1"/>
</dbReference>
<dbReference type="Gene3D" id="2.60.120.260">
    <property type="entry name" value="Galactose-binding domain-like"/>
    <property type="match status" value="2"/>
</dbReference>
<name>A0A4Z1P9B4_9PEZI</name>
<dbReference type="SMART" id="SM01029">
    <property type="entry name" value="BetaGal_dom2"/>
    <property type="match status" value="1"/>
</dbReference>
<feature type="chain" id="PRO_5021456714" description="beta-galactosidase" evidence="9">
    <location>
        <begin position="18"/>
        <end position="1035"/>
    </location>
</feature>
<keyword evidence="5 11" id="KW-0378">Hydrolase</keyword>
<dbReference type="GO" id="GO:0004565">
    <property type="term" value="F:beta-galactosidase activity"/>
    <property type="evidence" value="ECO:0007669"/>
    <property type="project" value="UniProtKB-EC"/>
</dbReference>
<evidence type="ECO:0000256" key="3">
    <source>
        <dbReference type="ARBA" id="ARBA00012756"/>
    </source>
</evidence>
<dbReference type="Gene3D" id="2.102.20.10">
    <property type="entry name" value="Beta-galactosidase, domain 2"/>
    <property type="match status" value="1"/>
</dbReference>
<dbReference type="InterPro" id="IPR001944">
    <property type="entry name" value="Glycoside_Hdrlase_35"/>
</dbReference>
<dbReference type="PANTHER" id="PTHR23421">
    <property type="entry name" value="BETA-GALACTOSIDASE RELATED"/>
    <property type="match status" value="1"/>
</dbReference>
<reference evidence="11 12" key="1">
    <citation type="submission" date="2019-04" db="EMBL/GenBank/DDBJ databases">
        <title>High contiguity whole genome sequence and gene annotation resource for two Venturia nashicola isolates.</title>
        <authorList>
            <person name="Prokchorchik M."/>
            <person name="Won K."/>
            <person name="Lee Y."/>
            <person name="Choi E.D."/>
            <person name="Segonzac C."/>
            <person name="Sohn K.H."/>
        </authorList>
    </citation>
    <scope>NUCLEOTIDE SEQUENCE [LARGE SCALE GENOMIC DNA]</scope>
    <source>
        <strain evidence="11 12">PRI2</strain>
    </source>
</reference>
<dbReference type="SUPFAM" id="SSF49785">
    <property type="entry name" value="Galactose-binding domain-like"/>
    <property type="match status" value="2"/>
</dbReference>
<dbReference type="PRINTS" id="PR00742">
    <property type="entry name" value="GLHYDRLASE35"/>
</dbReference>
<dbReference type="EC" id="3.2.1.23" evidence="3"/>
<comment type="similarity">
    <text evidence="2 8">Belongs to the glycosyl hydrolase 35 family.</text>
</comment>
<sequence>MRLGGFLSLLFCAAILAQSQIAWPVKDDGYTQAVQWYGHIENEIQQRLTPLGTITVTSSMDKDSISGLERCTTGVDIRIPVPELWIDILQKVKAAGFNAVSFYGNWGFHSASENTTDFESGAHDFTRLFTICKDIGLYILFRPGPYVNAETTGGGFPGWVETGAYGTLRNNDTRYTAAWTPYFTKISEIVAQHQVTNGGNVFIYQIENELGQQWTNVAAKTPNLNAIAYMEKLEKAARDSGIVVPLIHNNPNMRTKSWSQDYGAGFGGNVDIYALDHYPSCWSCDLSECSSTNGNVPDGTVYEYYTNFQTVAPTQPSFLAEFQGGSYLPWAGPEGGCIDNTGPNWVNVYYRHNIGQKVSAQNVYMAYGGTNWGGLPFPSVGTSYDYSAPISESRIVGAKYAETKLFGQFLRVARDLTKVDLIRNGTFYATDAAIFTSELRNPDTKGAFYVTIHTSSPSTAITPFKLHVTTSLGNLTIPQGNGSILLNGRQSKIIASDFPVGEKKLVYSTAEIFTVSTQDSKPLVVLWLPAGETGEFYLTGVNSSSLLKSDGCSGYSSKSTSSGVIVAWTQKTGSCVIEFNNGHRFVLIDRSAAYATWVPSTSNDPYTPENSTVVVHGPYLVRSVGMENHELKLTGDWSNTTALEVFAPSAISSVKFNGANVRVEKTTWGSLVGTLDASKDDTVSILSSLPKLDSWKAADGLPERLLEYDDSKWVLANRSSSPNTLLRPATYPVLYADEYGFHTGNLLWRGRFSSPSNSSSAPTGIYLSVIGGTSHGWSAYLNGVFIGSWLGTTKISRSNATLSFANATLSPAGKENVLFVIQDHMGHDETTGATNPRGIHNATLLGTGRNSTFSSWKVAGNAGGEANIDPVRGVFAEGGLHAERLGWHLPSFDDSQWNTSAPSTGLSTSGAIFYRTVVPLSIPPGLDVSLGLVLSSPAGTTVRAQVYVNGYMFGKYVPYIGNQVVFPVFPGILNYHGDNTIALSIWAQEHIGGSVGIKWTVLGAVASSFDPGFDAEYLRPAWGVEASGGDRKQYY</sequence>
<dbReference type="InterPro" id="IPR018954">
    <property type="entry name" value="Betagal_dom2"/>
</dbReference>
<protein>
    <recommendedName>
        <fullName evidence="3">beta-galactosidase</fullName>
        <ecNumber evidence="3">3.2.1.23</ecNumber>
    </recommendedName>
</protein>
<feature type="domain" description="Beta-galactosidase" evidence="10">
    <location>
        <begin position="415"/>
        <end position="596"/>
    </location>
</feature>
<evidence type="ECO:0000313" key="12">
    <source>
        <dbReference type="Proteomes" id="UP000298493"/>
    </source>
</evidence>
<dbReference type="FunFam" id="2.102.20.10:FF:000001">
    <property type="entry name" value="Beta-galactosidase A"/>
    <property type="match status" value="1"/>
</dbReference>
<proteinExistence type="inferred from homology"/>
<evidence type="ECO:0000256" key="1">
    <source>
        <dbReference type="ARBA" id="ARBA00001412"/>
    </source>
</evidence>
<evidence type="ECO:0000256" key="5">
    <source>
        <dbReference type="ARBA" id="ARBA00022801"/>
    </source>
</evidence>
<dbReference type="AlphaFoldDB" id="A0A4Z1P9B4"/>
<keyword evidence="12" id="KW-1185">Reference proteome</keyword>
<dbReference type="InterPro" id="IPR031330">
    <property type="entry name" value="Gly_Hdrlase_35_cat"/>
</dbReference>
<dbReference type="SUPFAM" id="SSF51445">
    <property type="entry name" value="(Trans)glycosidases"/>
    <property type="match status" value="1"/>
</dbReference>
<keyword evidence="6" id="KW-0325">Glycoprotein</keyword>
<evidence type="ECO:0000256" key="6">
    <source>
        <dbReference type="ARBA" id="ARBA00023180"/>
    </source>
</evidence>
<evidence type="ECO:0000313" key="11">
    <source>
        <dbReference type="EMBL" id="TID24508.1"/>
    </source>
</evidence>
<gene>
    <name evidence="11" type="ORF">E6O75_ATG02873</name>
</gene>
<dbReference type="Gene3D" id="2.60.390.10">
    <property type="entry name" value="Beta-galactosidase, domain 3"/>
    <property type="match status" value="1"/>
</dbReference>
<dbReference type="InterPro" id="IPR025972">
    <property type="entry name" value="BetaGal_dom3"/>
</dbReference>
<evidence type="ECO:0000256" key="9">
    <source>
        <dbReference type="SAM" id="SignalP"/>
    </source>
</evidence>
<feature type="signal peptide" evidence="9">
    <location>
        <begin position="1"/>
        <end position="17"/>
    </location>
</feature>
<evidence type="ECO:0000256" key="7">
    <source>
        <dbReference type="ARBA" id="ARBA00023295"/>
    </source>
</evidence>
<keyword evidence="7" id="KW-0326">Glycosidase</keyword>
<dbReference type="EMBL" id="SNSC02000005">
    <property type="protein sequence ID" value="TID24508.1"/>
    <property type="molecule type" value="Genomic_DNA"/>
</dbReference>
<dbReference type="SUPFAM" id="SSF117100">
    <property type="entry name" value="Beta-galactosidase LacA, domain 3"/>
    <property type="match status" value="1"/>
</dbReference>
<dbReference type="STRING" id="86259.A0A4Z1P9B4"/>
<dbReference type="InterPro" id="IPR017853">
    <property type="entry name" value="GH"/>
</dbReference>
<dbReference type="InterPro" id="IPR025300">
    <property type="entry name" value="BetaGal_jelly_roll_dom"/>
</dbReference>
<dbReference type="InterPro" id="IPR037110">
    <property type="entry name" value="Betagal_dom2_sf"/>
</dbReference>
<keyword evidence="4 9" id="KW-0732">Signal</keyword>
<dbReference type="GO" id="GO:0005975">
    <property type="term" value="P:carbohydrate metabolic process"/>
    <property type="evidence" value="ECO:0007669"/>
    <property type="project" value="InterPro"/>
</dbReference>
<dbReference type="Pfam" id="PF10435">
    <property type="entry name" value="BetaGal_dom2"/>
    <property type="match status" value="1"/>
</dbReference>
<evidence type="ECO:0000256" key="8">
    <source>
        <dbReference type="RuleBase" id="RU003679"/>
    </source>
</evidence>
<dbReference type="SUPFAM" id="SSF51011">
    <property type="entry name" value="Glycosyl hydrolase domain"/>
    <property type="match status" value="1"/>
</dbReference>
<accession>A0A4Z1P9B4</accession>
<dbReference type="InterPro" id="IPR008979">
    <property type="entry name" value="Galactose-bd-like_sf"/>
</dbReference>
<dbReference type="FunFam" id="3.20.20.80:FF:000040">
    <property type="entry name" value="Beta-galactosidase A"/>
    <property type="match status" value="1"/>
</dbReference>
<dbReference type="Proteomes" id="UP000298493">
    <property type="component" value="Unassembled WGS sequence"/>
</dbReference>
<dbReference type="Pfam" id="PF01301">
    <property type="entry name" value="Glyco_hydro_35"/>
    <property type="match status" value="1"/>
</dbReference>
<evidence type="ECO:0000256" key="2">
    <source>
        <dbReference type="ARBA" id="ARBA00009809"/>
    </source>
</evidence>
<evidence type="ECO:0000259" key="10">
    <source>
        <dbReference type="SMART" id="SM01029"/>
    </source>
</evidence>
<comment type="catalytic activity">
    <reaction evidence="1">
        <text>Hydrolysis of terminal non-reducing beta-D-galactose residues in beta-D-galactosides.</text>
        <dbReference type="EC" id="3.2.1.23"/>
    </reaction>
</comment>
<dbReference type="Pfam" id="PF13364">
    <property type="entry name" value="BetaGal_ABD2"/>
    <property type="match status" value="2"/>
</dbReference>
<organism evidence="11 12">
    <name type="scientific">Venturia nashicola</name>
    <dbReference type="NCBI Taxonomy" id="86259"/>
    <lineage>
        <taxon>Eukaryota</taxon>
        <taxon>Fungi</taxon>
        <taxon>Dikarya</taxon>
        <taxon>Ascomycota</taxon>
        <taxon>Pezizomycotina</taxon>
        <taxon>Dothideomycetes</taxon>
        <taxon>Pleosporomycetidae</taxon>
        <taxon>Venturiales</taxon>
        <taxon>Venturiaceae</taxon>
        <taxon>Venturia</taxon>
    </lineage>
</organism>
<dbReference type="InterPro" id="IPR036833">
    <property type="entry name" value="BetaGal_dom3_sf"/>
</dbReference>
<dbReference type="Pfam" id="PF13363">
    <property type="entry name" value="BetaGal_dom3"/>
    <property type="match status" value="1"/>
</dbReference>
<evidence type="ECO:0000256" key="4">
    <source>
        <dbReference type="ARBA" id="ARBA00022729"/>
    </source>
</evidence>
<comment type="caution">
    <text evidence="11">The sequence shown here is derived from an EMBL/GenBank/DDBJ whole genome shotgun (WGS) entry which is preliminary data.</text>
</comment>